<evidence type="ECO:0008006" key="3">
    <source>
        <dbReference type="Google" id="ProtNLM"/>
    </source>
</evidence>
<proteinExistence type="predicted"/>
<evidence type="ECO:0000313" key="1">
    <source>
        <dbReference type="EMBL" id="PES29564.1"/>
    </source>
</evidence>
<dbReference type="AlphaFoldDB" id="A0AAE5U9Y9"/>
<name>A0AAE5U9Y9_PRIMG</name>
<dbReference type="EMBL" id="NTYW01000084">
    <property type="protein sequence ID" value="PES29564.1"/>
    <property type="molecule type" value="Genomic_DNA"/>
</dbReference>
<dbReference type="Proteomes" id="UP000220341">
    <property type="component" value="Unassembled WGS sequence"/>
</dbReference>
<organism evidence="1 2">
    <name type="scientific">Priestia megaterium</name>
    <name type="common">Bacillus megaterium</name>
    <dbReference type="NCBI Taxonomy" id="1404"/>
    <lineage>
        <taxon>Bacteria</taxon>
        <taxon>Bacillati</taxon>
        <taxon>Bacillota</taxon>
        <taxon>Bacilli</taxon>
        <taxon>Bacillales</taxon>
        <taxon>Bacillaceae</taxon>
        <taxon>Priestia</taxon>
    </lineage>
</organism>
<evidence type="ECO:0000313" key="2">
    <source>
        <dbReference type="Proteomes" id="UP000220341"/>
    </source>
</evidence>
<sequence>MKKTFLNKNKTLIGLGYEFLVICPHCSSCAKVIALDDPSPYVANVRRRFVCTACGATKDKVIKANGYGQARVSYESKANYEVILTGDPCDWYFQLPLYLQIECSGNTLWALNLEHLNYMESYIEAEIRESHPYYLSVESRLPKWMKLAKNRNEVLRAIQKLKGRLNEKS</sequence>
<gene>
    <name evidence="1" type="ORF">CN497_24705</name>
</gene>
<protein>
    <recommendedName>
        <fullName evidence="3">TFIIB-type zinc ribbon-containing protein</fullName>
    </recommendedName>
</protein>
<dbReference type="RefSeq" id="WP_098278989.1">
    <property type="nucleotide sequence ID" value="NZ_CP150956.1"/>
</dbReference>
<reference evidence="1 2" key="1">
    <citation type="submission" date="2017-09" db="EMBL/GenBank/DDBJ databases">
        <title>Large-scale bioinformatics analysis of Bacillus genomes uncovers conserved roles of natural products in bacterial physiology.</title>
        <authorList>
            <consortium name="Agbiome Team Llc"/>
            <person name="Bleich R.M."/>
            <person name="Kirk G.J."/>
            <person name="Santa Maria K.C."/>
            <person name="Allen S.E."/>
            <person name="Farag S."/>
            <person name="Shank E.A."/>
            <person name="Bowers A."/>
        </authorList>
    </citation>
    <scope>NUCLEOTIDE SEQUENCE [LARGE SCALE GENOMIC DNA]</scope>
    <source>
        <strain evidence="1 2">AFS003013</strain>
    </source>
</reference>
<comment type="caution">
    <text evidence="1">The sequence shown here is derived from an EMBL/GenBank/DDBJ whole genome shotgun (WGS) entry which is preliminary data.</text>
</comment>
<accession>A0AAE5U9Y9</accession>